<feature type="transmembrane region" description="Helical" evidence="2">
    <location>
        <begin position="379"/>
        <end position="404"/>
    </location>
</feature>
<evidence type="ECO:0000313" key="4">
    <source>
        <dbReference type="Proteomes" id="UP000218231"/>
    </source>
</evidence>
<keyword evidence="2" id="KW-0472">Membrane</keyword>
<feature type="transmembrane region" description="Helical" evidence="2">
    <location>
        <begin position="242"/>
        <end position="265"/>
    </location>
</feature>
<keyword evidence="2" id="KW-1133">Transmembrane helix</keyword>
<sequence>MPAHASHCAAGMARTPSTMRAGATDACRGGGACRGTIGSSDRREKLHVAPRSIARPSSCISCRLAARARRDVRNDARSARGRGWTPRDNPATGRPMLSRLLVRAAWPAAVIAGYALAMTLVCRTILASGFDLGFGERGDAIIEISILEHWRNVLTGVSAWDSTLYFHPYGGTLGYNDGYLLFGIVYAFWRLFADPFAADTLNILTFKTIGFAGAYLLVARTLRWGRAPALIVALLWTVSSNIWLQAVHAQLQSVGLLPLAMILAIGAARAERDARHGGARVRAILLALLMAAWLLTSYYMAWFTLFSACLYVACWAGLSGHWRPGAMLGLMRRHAGTLLIGGGTFVVAVMPFLLLYLPKMRETGGEPYDEMLGYLVTPLIDMINVGAGNYLWGWIFVPLLALVHAVLPDDPALPGRVLGGEHSAGFPLLLFGLVVTALWTMCVRRRSPDGRAPTIAIRAFALAMAIAWLLTLQFWIASPWGVIFHLVPGAKGMRVVSRYQLWLTLPFLLIVVAAWRTHAVRMAQRRPWLAAGLMTLLVAENLSAETPTRLSRTDQRRALLSIPRPPAGCASFYAVATRRTEPLYINDELHALYPHNVDAMLLAELWRVPTVNGFSTFNPPDWNFSSPLTPDYDARVLRYARAHGLRGLCRLDVRHRKPWSRLTEQAEEGVGGRLQTVEHRLVALELAVLQPAAHVAVEFARAVHVIADDEALDAHPHADEARKIAQLGRLGAVVHVDHAADREAGVQVAMRQSGVEMVAADIVEIDVDAVARDLAQRLHHRRAALIVDHRIGAERLDPGALVRATGRPDDVAALGLGDLHHGGPDRARRRRDEDGVAFFRARDLEQAEIGGHPGHAELAQERLRIDVELGQRLHLIGGQDRFVAPAGEMLDGVALLEPVGPAFDDGADRAALHRLVEFERRRVALHVVHPAAHVRVDRQPRVGDAYLAIIQVARGQIHQREIVHRRQPLGA</sequence>
<feature type="transmembrane region" description="Helical" evidence="2">
    <location>
        <begin position="496"/>
        <end position="515"/>
    </location>
</feature>
<feature type="transmembrane region" description="Helical" evidence="2">
    <location>
        <begin position="527"/>
        <end position="544"/>
    </location>
</feature>
<evidence type="ECO:0000256" key="2">
    <source>
        <dbReference type="SAM" id="Phobius"/>
    </source>
</evidence>
<keyword evidence="2" id="KW-0812">Transmembrane</keyword>
<feature type="transmembrane region" description="Helical" evidence="2">
    <location>
        <begin position="338"/>
        <end position="358"/>
    </location>
</feature>
<feature type="region of interest" description="Disordered" evidence="1">
    <location>
        <begin position="1"/>
        <end position="21"/>
    </location>
</feature>
<comment type="caution">
    <text evidence="3">The sequence shown here is derived from an EMBL/GenBank/DDBJ whole genome shotgun (WGS) entry which is preliminary data.</text>
</comment>
<feature type="transmembrane region" description="Helical" evidence="2">
    <location>
        <begin position="455"/>
        <end position="476"/>
    </location>
</feature>
<proteinExistence type="predicted"/>
<dbReference type="Proteomes" id="UP000218231">
    <property type="component" value="Unassembled WGS sequence"/>
</dbReference>
<evidence type="ECO:0000313" key="3">
    <source>
        <dbReference type="EMBL" id="PAV72669.1"/>
    </source>
</evidence>
<keyword evidence="4" id="KW-1185">Reference proteome</keyword>
<accession>A0A2A2KFP7</accession>
<feature type="transmembrane region" description="Helical" evidence="2">
    <location>
        <begin position="173"/>
        <end position="192"/>
    </location>
</feature>
<feature type="transmembrane region" description="Helical" evidence="2">
    <location>
        <begin position="204"/>
        <end position="222"/>
    </location>
</feature>
<protein>
    <submittedName>
        <fullName evidence="3">Uncharacterized protein</fullName>
    </submittedName>
</protein>
<organism evidence="3 4">
    <name type="scientific">Diploscapter pachys</name>
    <dbReference type="NCBI Taxonomy" id="2018661"/>
    <lineage>
        <taxon>Eukaryota</taxon>
        <taxon>Metazoa</taxon>
        <taxon>Ecdysozoa</taxon>
        <taxon>Nematoda</taxon>
        <taxon>Chromadorea</taxon>
        <taxon>Rhabditida</taxon>
        <taxon>Rhabditina</taxon>
        <taxon>Rhabditomorpha</taxon>
        <taxon>Rhabditoidea</taxon>
        <taxon>Rhabditidae</taxon>
        <taxon>Diploscapter</taxon>
    </lineage>
</organism>
<feature type="transmembrane region" description="Helical" evidence="2">
    <location>
        <begin position="104"/>
        <end position="126"/>
    </location>
</feature>
<reference evidence="3 4" key="1">
    <citation type="journal article" date="2017" name="Curr. Biol.">
        <title>Genome architecture and evolution of a unichromosomal asexual nematode.</title>
        <authorList>
            <person name="Fradin H."/>
            <person name="Zegar C."/>
            <person name="Gutwein M."/>
            <person name="Lucas J."/>
            <person name="Kovtun M."/>
            <person name="Corcoran D."/>
            <person name="Baugh L.R."/>
            <person name="Kiontke K."/>
            <person name="Gunsalus K."/>
            <person name="Fitch D.H."/>
            <person name="Piano F."/>
        </authorList>
    </citation>
    <scope>NUCLEOTIDE SEQUENCE [LARGE SCALE GENOMIC DNA]</scope>
    <source>
        <strain evidence="3">PF1309</strain>
    </source>
</reference>
<evidence type="ECO:0000256" key="1">
    <source>
        <dbReference type="SAM" id="MobiDB-lite"/>
    </source>
</evidence>
<feature type="transmembrane region" description="Helical" evidence="2">
    <location>
        <begin position="285"/>
        <end position="318"/>
    </location>
</feature>
<feature type="transmembrane region" description="Helical" evidence="2">
    <location>
        <begin position="424"/>
        <end position="443"/>
    </location>
</feature>
<name>A0A2A2KFP7_9BILA</name>
<dbReference type="AlphaFoldDB" id="A0A2A2KFP7"/>
<gene>
    <name evidence="3" type="ORF">WR25_22076</name>
</gene>
<dbReference type="EMBL" id="LIAE01008735">
    <property type="protein sequence ID" value="PAV72669.1"/>
    <property type="molecule type" value="Genomic_DNA"/>
</dbReference>